<gene>
    <name evidence="1" type="ORF">E5358_14615</name>
</gene>
<evidence type="ECO:0000313" key="1">
    <source>
        <dbReference type="EMBL" id="TGX79744.1"/>
    </source>
</evidence>
<name>A0AC61QLH9_9BACT</name>
<sequence length="1239" mass="137169">MKLKHLSMLILVTVTSFNASWALGFADVPTGWAKAVFNHYAQNPQSEIAESPQPNESSAASMEGTDEDAGGTTLQKSDLALNDASNYNSNNNTWTPAANFPMPLRWIVKSSSTGKYSIAGNGIDGNPVATLTNPEDGSEPSIVVRQSGKITLTQAADGDYEQGSLDINIIVGNDITKDDNRFSFDTSGIPVSDGMSIIATGIKMTFSDDHFWSQPKKNGMTNGQSIPSDNGGNNVESKIPTGGTFYKFTPKKSGVLAVKVNWGRNDGKLRPLYISKNGTPIEAQYKSNNAWTGGIGKGETPEATQNYTDTVKFNVEANAEYYMYVTGSKLGFYGFEFYPGDVAKAEFSYGGKPISFKAVGEAEDVHSEATIEIPATEAGNEFQIYVKKYPGCKVVNPWTDVDGKLHEWEVNGYHKLYAPTVGEDERRFKFKATSLDGTKTVTYIIIAKLLKTKLKLEYTYPEGTNIWDKHAGGTNPFEQPALHAYKIGDDGKPTTVDVIENIQGKLTFVSDMPTVATVDEFGNIIIVDGGLGGAKVYAEFKGDDYYEPAETFYNFIIKDGYYTKEITTETPAPVMNRNNPDGTENADYDIRGTVNGTEQALVRVTFGGWKRNEHKYTPIGKDGAGNDKPSDKTDGWGQGTKASDCASIDGYEVSVSGKSDAMDEAMKLEWRRNGWRNGWFKSPTQDASGNIETYPFTLPVRGAYMTFEPQMNGYLTVYILQNGSWNTNNDGIKPGEFRPHAFQVVNQRGLPLRQFSTHYSVTTKQAVTDEYVCKPVLPEGFFDSETGQVRSFSDKDMKTATPGWEFDNNSKNIANWEEFYTYLDDKERAAVYNNWKNGVRGAQSVIELSTGSFMTVQKGIVKYRFHVTGHETYYFFSNFSKLEFCGANFVPDAYPESTGQEVDEKQLQPTAELELSDTWEHIKLVPIVDREDYPSGVKRKKFVVENIEKVKEHFSGYINVNNVQVPQFKTITVKRDFVKDKWNTLTLPFNITQHRVEEIFGKGTELILLNGTEITGGGDAVRLHFIYHEIQNVLPGYPYLIKPTFEGVDTEAKFTKNNGTVHDILEFDNADEKNVLKAFTVPVKHLNPDIKQQNIVCGDYETRGIEGYCHPGNDEDGTELATGKSLYSAKYEEGDIFLSDGDGKLYVSKGSSYGKGYRAYIKHTGTGAPAKSISMVYSGVDDNFDNTTTEIRFTELAPEAAMALGLRGVYNLNGQKVAETADNLPSGIYIVNGQKTVVK</sequence>
<protein>
    <submittedName>
        <fullName evidence="1">Uncharacterized protein</fullName>
    </submittedName>
</protein>
<proteinExistence type="predicted"/>
<dbReference type="EMBL" id="SRZC01000038">
    <property type="protein sequence ID" value="TGX79744.1"/>
    <property type="molecule type" value="Genomic_DNA"/>
</dbReference>
<organism evidence="1 2">
    <name type="scientific">Palleniella muris</name>
    <dbReference type="NCBI Taxonomy" id="3038145"/>
    <lineage>
        <taxon>Bacteria</taxon>
        <taxon>Pseudomonadati</taxon>
        <taxon>Bacteroidota</taxon>
        <taxon>Bacteroidia</taxon>
        <taxon>Bacteroidales</taxon>
        <taxon>Prevotellaceae</taxon>
        <taxon>Palleniella</taxon>
    </lineage>
</organism>
<keyword evidence="2" id="KW-1185">Reference proteome</keyword>
<accession>A0AC61QLH9</accession>
<reference evidence="1" key="1">
    <citation type="submission" date="2019-04" db="EMBL/GenBank/DDBJ databases">
        <title>Microbes associate with the intestines of laboratory mice.</title>
        <authorList>
            <person name="Navarre W."/>
            <person name="Wong E."/>
            <person name="Huang K."/>
            <person name="Tropini C."/>
            <person name="Ng K."/>
            <person name="Yu B."/>
        </authorList>
    </citation>
    <scope>NUCLEOTIDE SEQUENCE</scope>
    <source>
        <strain evidence="1">NM73_A23</strain>
    </source>
</reference>
<evidence type="ECO:0000313" key="2">
    <source>
        <dbReference type="Proteomes" id="UP000308886"/>
    </source>
</evidence>
<dbReference type="Proteomes" id="UP000308886">
    <property type="component" value="Unassembled WGS sequence"/>
</dbReference>
<comment type="caution">
    <text evidence="1">The sequence shown here is derived from an EMBL/GenBank/DDBJ whole genome shotgun (WGS) entry which is preliminary data.</text>
</comment>